<comment type="caution">
    <text evidence="2">The sequence shown here is derived from an EMBL/GenBank/DDBJ whole genome shotgun (WGS) entry which is preliminary data.</text>
</comment>
<evidence type="ECO:0000256" key="1">
    <source>
        <dbReference type="SAM" id="Phobius"/>
    </source>
</evidence>
<evidence type="ECO:0000313" key="2">
    <source>
        <dbReference type="EMBL" id="PKN02681.1"/>
    </source>
</evidence>
<dbReference type="EMBL" id="PHAO01000001">
    <property type="protein sequence ID" value="PKN02681.1"/>
    <property type="molecule type" value="Genomic_DNA"/>
</dbReference>
<protein>
    <submittedName>
        <fullName evidence="2">Uncharacterized protein</fullName>
    </submittedName>
</protein>
<organism evidence="2 3">
    <name type="scientific">Candidatus Dojkabacteria bacterium HGW-Dojkabacteria-1</name>
    <dbReference type="NCBI Taxonomy" id="2013761"/>
    <lineage>
        <taxon>Bacteria</taxon>
        <taxon>Candidatus Dojkabacteria</taxon>
    </lineage>
</organism>
<accession>A0A2N2F393</accession>
<evidence type="ECO:0000313" key="3">
    <source>
        <dbReference type="Proteomes" id="UP000233417"/>
    </source>
</evidence>
<keyword evidence="1" id="KW-0812">Transmembrane</keyword>
<dbReference type="Proteomes" id="UP000233417">
    <property type="component" value="Unassembled WGS sequence"/>
</dbReference>
<name>A0A2N2F393_9BACT</name>
<dbReference type="AlphaFoldDB" id="A0A2N2F393"/>
<keyword evidence="1" id="KW-0472">Membrane</keyword>
<proteinExistence type="predicted"/>
<sequence>MNTSFWKILSIIFIVFFVVTGGYIFYLFNQGFFERCEKSVNEEQVIQQSCKYSVSSENMNLPVKVYRSFTQMEDSEGNFVGYLENILKLDSERKTFEISIQFEQYGYILKGTYEEKEDEIKLVYDPAAFDDLDSSVNTLVLNVYNGDISILEFVSEPISTLSPKKGDMFVYFLSEDR</sequence>
<keyword evidence="1" id="KW-1133">Transmembrane helix</keyword>
<gene>
    <name evidence="2" type="ORF">CVU76_01420</name>
</gene>
<reference evidence="2 3" key="1">
    <citation type="journal article" date="2017" name="ISME J.">
        <title>Potential for microbial H2 and metal transformations associated with novel bacteria and archaea in deep terrestrial subsurface sediments.</title>
        <authorList>
            <person name="Hernsdorf A.W."/>
            <person name="Amano Y."/>
            <person name="Miyakawa K."/>
            <person name="Ise K."/>
            <person name="Suzuki Y."/>
            <person name="Anantharaman K."/>
            <person name="Probst A."/>
            <person name="Burstein D."/>
            <person name="Thomas B.C."/>
            <person name="Banfield J.F."/>
        </authorList>
    </citation>
    <scope>NUCLEOTIDE SEQUENCE [LARGE SCALE GENOMIC DNA]</scope>
    <source>
        <strain evidence="2">HGW-Dojkabacteria-1</strain>
    </source>
</reference>
<feature type="transmembrane region" description="Helical" evidence="1">
    <location>
        <begin position="6"/>
        <end position="28"/>
    </location>
</feature>